<organism evidence="1 2">
    <name type="scientific">Psychroflexus salis</name>
    <dbReference type="NCBI Taxonomy" id="1526574"/>
    <lineage>
        <taxon>Bacteria</taxon>
        <taxon>Pseudomonadati</taxon>
        <taxon>Bacteroidota</taxon>
        <taxon>Flavobacteriia</taxon>
        <taxon>Flavobacteriales</taxon>
        <taxon>Flavobacteriaceae</taxon>
        <taxon>Psychroflexus</taxon>
    </lineage>
</organism>
<dbReference type="Pfam" id="PF19765">
    <property type="entry name" value="DUF6252"/>
    <property type="match status" value="2"/>
</dbReference>
<dbReference type="InterPro" id="IPR046219">
    <property type="entry name" value="DUF6252"/>
</dbReference>
<accession>A0A917A2N4</accession>
<reference evidence="1 2" key="1">
    <citation type="journal article" date="2014" name="Int. J. Syst. Evol. Microbiol.">
        <title>Complete genome sequence of Corynebacterium casei LMG S-19264T (=DSM 44701T), isolated from a smear-ripened cheese.</title>
        <authorList>
            <consortium name="US DOE Joint Genome Institute (JGI-PGF)"/>
            <person name="Walter F."/>
            <person name="Albersmeier A."/>
            <person name="Kalinowski J."/>
            <person name="Ruckert C."/>
        </authorList>
    </citation>
    <scope>NUCLEOTIDE SEQUENCE [LARGE SCALE GENOMIC DNA]</scope>
    <source>
        <strain evidence="1 2">CGMCC 1.12925</strain>
    </source>
</reference>
<gene>
    <name evidence="1" type="ORF">GCM10010831_24160</name>
</gene>
<dbReference type="PROSITE" id="PS51257">
    <property type="entry name" value="PROKAR_LIPOPROTEIN"/>
    <property type="match status" value="1"/>
</dbReference>
<dbReference type="RefSeq" id="WP_188407129.1">
    <property type="nucleotide sequence ID" value="NZ_BMGL01000016.1"/>
</dbReference>
<evidence type="ECO:0000313" key="1">
    <source>
        <dbReference type="EMBL" id="GGE22334.1"/>
    </source>
</evidence>
<comment type="caution">
    <text evidence="1">The sequence shown here is derived from an EMBL/GenBank/DDBJ whole genome shotgun (WGS) entry which is preliminary data.</text>
</comment>
<keyword evidence="2" id="KW-1185">Reference proteome</keyword>
<evidence type="ECO:0000313" key="2">
    <source>
        <dbReference type="Proteomes" id="UP000599688"/>
    </source>
</evidence>
<protein>
    <submittedName>
        <fullName evidence="1">Uncharacterized protein</fullName>
    </submittedName>
</protein>
<name>A0A917A2N4_9FLAO</name>
<dbReference type="EMBL" id="BMGL01000016">
    <property type="protein sequence ID" value="GGE22334.1"/>
    <property type="molecule type" value="Genomic_DNA"/>
</dbReference>
<proteinExistence type="predicted"/>
<sequence length="269" mass="29024">MRNILYLFVFVILFSACEDVVEPSSIIQGEVNETLFRSNSETAFINEAGELIIQGSNVDAVRLKTNASAVGLYEISPNSGNSASFVSDGNTFITAGPNSGGMIEIEEITNAYVTGNFYFEARRNGVGERLNFSKGTIWRVPFSNADIPINDENPDVENVLEATVNGSNLNILIVIGMQQGNSILFSGTTASQTSIAISIPNPTEVGEYVFGQDEGFEASYQTPEGIEFATDGNIDVISFNETLNSVAGTFNFTTDEGSSITNGEFIIYF</sequence>
<dbReference type="Proteomes" id="UP000599688">
    <property type="component" value="Unassembled WGS sequence"/>
</dbReference>
<dbReference type="AlphaFoldDB" id="A0A917A2N4"/>